<evidence type="ECO:0000256" key="1">
    <source>
        <dbReference type="SAM" id="Phobius"/>
    </source>
</evidence>
<accession>A0A974XDA5</accession>
<reference evidence="2" key="1">
    <citation type="submission" date="2021-03" db="EMBL/GenBank/DDBJ databases">
        <title>Alkalibacter marinus sp. nov., isolated from tidal flat sediment.</title>
        <authorList>
            <person name="Namirimu T."/>
            <person name="Yang J.-A."/>
            <person name="Yang S.-H."/>
            <person name="Kim Y.-J."/>
            <person name="Kwon K.K."/>
        </authorList>
    </citation>
    <scope>NUCLEOTIDE SEQUENCE</scope>
    <source>
        <strain evidence="2">ES005</strain>
    </source>
</reference>
<feature type="transmembrane region" description="Helical" evidence="1">
    <location>
        <begin position="12"/>
        <end position="30"/>
    </location>
</feature>
<keyword evidence="3" id="KW-1185">Reference proteome</keyword>
<gene>
    <name evidence="2" type="ORF">J0B03_07675</name>
</gene>
<evidence type="ECO:0000313" key="3">
    <source>
        <dbReference type="Proteomes" id="UP000663499"/>
    </source>
</evidence>
<protein>
    <submittedName>
        <fullName evidence="2">Uncharacterized protein</fullName>
    </submittedName>
</protein>
<keyword evidence="1" id="KW-0812">Transmembrane</keyword>
<dbReference type="RefSeq" id="WP_207299051.1">
    <property type="nucleotide sequence ID" value="NZ_CP071444.1"/>
</dbReference>
<evidence type="ECO:0000313" key="2">
    <source>
        <dbReference type="EMBL" id="QSX07709.1"/>
    </source>
</evidence>
<dbReference type="EMBL" id="CP071444">
    <property type="protein sequence ID" value="QSX07709.1"/>
    <property type="molecule type" value="Genomic_DNA"/>
</dbReference>
<dbReference type="KEGG" id="alka:J0B03_07675"/>
<sequence length="112" mass="13031">MVLEQEIRVYMLIGFIIIWLIIGVFLFLKWKHTRNKGIVWFVGQFLSQCVCFYLFTRLINFNKGLEGDMLSGFNSLTIGFMTLVWGMSMIFMIVGVLDSLKYAESKNKNISL</sequence>
<dbReference type="AlphaFoldDB" id="A0A974XDA5"/>
<name>A0A974XDA5_9FIRM</name>
<feature type="transmembrane region" description="Helical" evidence="1">
    <location>
        <begin position="76"/>
        <end position="97"/>
    </location>
</feature>
<feature type="transmembrane region" description="Helical" evidence="1">
    <location>
        <begin position="37"/>
        <end position="56"/>
    </location>
</feature>
<proteinExistence type="predicted"/>
<dbReference type="Proteomes" id="UP000663499">
    <property type="component" value="Chromosome"/>
</dbReference>
<organism evidence="2 3">
    <name type="scientific">Alkalibacter rhizosphaerae</name>
    <dbReference type="NCBI Taxonomy" id="2815577"/>
    <lineage>
        <taxon>Bacteria</taxon>
        <taxon>Bacillati</taxon>
        <taxon>Bacillota</taxon>
        <taxon>Clostridia</taxon>
        <taxon>Eubacteriales</taxon>
        <taxon>Eubacteriaceae</taxon>
        <taxon>Alkalibacter</taxon>
    </lineage>
</organism>
<keyword evidence="1" id="KW-1133">Transmembrane helix</keyword>
<keyword evidence="1" id="KW-0472">Membrane</keyword>